<dbReference type="InterPro" id="IPR013154">
    <property type="entry name" value="ADH-like_N"/>
</dbReference>
<reference evidence="4" key="1">
    <citation type="journal article" date="2019" name="Int. J. Syst. Evol. Microbiol.">
        <title>The Global Catalogue of Microorganisms (GCM) 10K type strain sequencing project: providing services to taxonomists for standard genome sequencing and annotation.</title>
        <authorList>
            <consortium name="The Broad Institute Genomics Platform"/>
            <consortium name="The Broad Institute Genome Sequencing Center for Infectious Disease"/>
            <person name="Wu L."/>
            <person name="Ma J."/>
        </authorList>
    </citation>
    <scope>NUCLEOTIDE SEQUENCE [LARGE SCALE GENOMIC DNA]</scope>
    <source>
        <strain evidence="4">JCM 13852</strain>
    </source>
</reference>
<feature type="compositionally biased region" description="Low complexity" evidence="1">
    <location>
        <begin position="98"/>
        <end position="114"/>
    </location>
</feature>
<feature type="region of interest" description="Disordered" evidence="1">
    <location>
        <begin position="98"/>
        <end position="138"/>
    </location>
</feature>
<evidence type="ECO:0000313" key="4">
    <source>
        <dbReference type="Proteomes" id="UP001596183"/>
    </source>
</evidence>
<comment type="caution">
    <text evidence="3">The sequence shown here is derived from an EMBL/GenBank/DDBJ whole genome shotgun (WGS) entry which is preliminary data.</text>
</comment>
<gene>
    <name evidence="3" type="ORF">ACFP2V_34035</name>
</gene>
<evidence type="ECO:0000256" key="1">
    <source>
        <dbReference type="SAM" id="MobiDB-lite"/>
    </source>
</evidence>
<organism evidence="3 4">
    <name type="scientific">Streptomyces incanus</name>
    <dbReference type="NCBI Taxonomy" id="887453"/>
    <lineage>
        <taxon>Bacteria</taxon>
        <taxon>Bacillati</taxon>
        <taxon>Actinomycetota</taxon>
        <taxon>Actinomycetes</taxon>
        <taxon>Kitasatosporales</taxon>
        <taxon>Streptomycetaceae</taxon>
        <taxon>Streptomyces</taxon>
    </lineage>
</organism>
<proteinExistence type="predicted"/>
<feature type="domain" description="Alcohol dehydrogenase-like N-terminal" evidence="2">
    <location>
        <begin position="32"/>
        <end position="89"/>
    </location>
</feature>
<dbReference type="RefSeq" id="WP_381219134.1">
    <property type="nucleotide sequence ID" value="NZ_JBHSPC010000133.1"/>
</dbReference>
<dbReference type="Pfam" id="PF08240">
    <property type="entry name" value="ADH_N"/>
    <property type="match status" value="1"/>
</dbReference>
<keyword evidence="4" id="KW-1185">Reference proteome</keyword>
<name>A0ABW0Y0S7_9ACTN</name>
<protein>
    <submittedName>
        <fullName evidence="3">Alcohol dehydrogenase catalytic domain-containing protein</fullName>
    </submittedName>
</protein>
<sequence>MTPCSARTAHGLERHLRPAQEVGGHLRGHCLPIDWKILHGFMRQVMPVDLPGGLGSDAAGAVDQGGEGVTAFSLGDEVLGGLSCPLCARSALADPAAPVARPSSVPASSHSWPSTPRAPSRTLPRPHAAAGAVRVRRCRPVQAHRTEPGAEGPEALGDILALIGAGQLQMPVASPHPLDEVAAAPAVSQSGSTERQARSTPGGEPGPA</sequence>
<evidence type="ECO:0000313" key="3">
    <source>
        <dbReference type="EMBL" id="MFC5674899.1"/>
    </source>
</evidence>
<dbReference type="Gene3D" id="3.90.180.10">
    <property type="entry name" value="Medium-chain alcohol dehydrogenases, catalytic domain"/>
    <property type="match status" value="1"/>
</dbReference>
<dbReference type="Proteomes" id="UP001596183">
    <property type="component" value="Unassembled WGS sequence"/>
</dbReference>
<dbReference type="SUPFAM" id="SSF50129">
    <property type="entry name" value="GroES-like"/>
    <property type="match status" value="1"/>
</dbReference>
<feature type="region of interest" description="Disordered" evidence="1">
    <location>
        <begin position="171"/>
        <end position="208"/>
    </location>
</feature>
<accession>A0ABW0Y0S7</accession>
<evidence type="ECO:0000259" key="2">
    <source>
        <dbReference type="Pfam" id="PF08240"/>
    </source>
</evidence>
<dbReference type="EMBL" id="JBHSPC010000133">
    <property type="protein sequence ID" value="MFC5674899.1"/>
    <property type="molecule type" value="Genomic_DNA"/>
</dbReference>
<dbReference type="InterPro" id="IPR011032">
    <property type="entry name" value="GroES-like_sf"/>
</dbReference>